<feature type="compositionally biased region" description="Basic residues" evidence="1">
    <location>
        <begin position="495"/>
        <end position="504"/>
    </location>
</feature>
<keyword evidence="3" id="KW-1185">Reference proteome</keyword>
<dbReference type="EMBL" id="JAVHJO010000004">
    <property type="protein sequence ID" value="KAK6540729.1"/>
    <property type="molecule type" value="Genomic_DNA"/>
</dbReference>
<feature type="region of interest" description="Disordered" evidence="1">
    <location>
        <begin position="109"/>
        <end position="160"/>
    </location>
</feature>
<feature type="compositionally biased region" description="Basic residues" evidence="1">
    <location>
        <begin position="398"/>
        <end position="413"/>
    </location>
</feature>
<comment type="caution">
    <text evidence="2">The sequence shown here is derived from an EMBL/GenBank/DDBJ whole genome shotgun (WGS) entry which is preliminary data.</text>
</comment>
<organism evidence="2 3">
    <name type="scientific">Orbilia ellipsospora</name>
    <dbReference type="NCBI Taxonomy" id="2528407"/>
    <lineage>
        <taxon>Eukaryota</taxon>
        <taxon>Fungi</taxon>
        <taxon>Dikarya</taxon>
        <taxon>Ascomycota</taxon>
        <taxon>Pezizomycotina</taxon>
        <taxon>Orbiliomycetes</taxon>
        <taxon>Orbiliales</taxon>
        <taxon>Orbiliaceae</taxon>
        <taxon>Orbilia</taxon>
    </lineage>
</organism>
<sequence>MHRPNFSMPLSSMHLQAQKDQQFGPPILVTTPCEDSIAMPFETFEGLAPMAMSPPRTPLPKADYEEDLWKRHSLCSDDDEEMTRPSSAASMYSSSSACSFGSMTSFNSFPASAESPRHEKSNSFGSASFNQEADNSMDLADSQRTPRARRPHKQDSTKDADWSKTFDLHLWGAYVSYQSNPTVTPFYVPPGGCPPIGVCMRVAREAKRTWRVPKTIQETDLTSPTERLSRTGSDSLLPIDATISEGSLRRRRGSRSHGSRRKEGLPRTWPYSEAATRQRLRILSRRITENPHLQTRHGRLASPIHMKNFAAPRANIAEESQYSTRSLSYSLVASTSESMQATGPLARLSRQFDSEEGLCLPQGDVPSAHDVFKPTLEPSYEVEDELDAVIPEGIIPSGHRRNLSATSTHRRSGSKSSILHRKTEGNGIGHRRTTSAAATTKSGEQTTDNFATPRKRTTRARSSSDATIRSSIPRMLCLGSPFGTVEEEGDEASRHARRSVHKRHQSLETPLGKRPAPTLMPAFDFTKQEAYQNALRQQEQDKLAHQQVRPMSCIEGKRKDHFFDDLFGANGSRTNLSDRSSTPSVNGSDGASIRVPSKKTRARGMSFTDKLRGNASAEFVTPAPSRRISCPPEHLRVERPSMLKRLGSPFRDSEFAPLDSALNQSQITLPDAPAQDLPATVGLGSAFTSPPRTKKRDTTATPSRERGILGFGLGFFRRGKKDTSQQH</sequence>
<feature type="region of interest" description="Disordered" evidence="1">
    <location>
        <begin position="574"/>
        <end position="594"/>
    </location>
</feature>
<feature type="compositionally biased region" description="Polar residues" evidence="1">
    <location>
        <begin position="122"/>
        <end position="134"/>
    </location>
</feature>
<gene>
    <name evidence="2" type="ORF">TWF694_008121</name>
</gene>
<feature type="compositionally biased region" description="Polar residues" evidence="1">
    <location>
        <begin position="574"/>
        <end position="589"/>
    </location>
</feature>
<feature type="compositionally biased region" description="Polar residues" evidence="1">
    <location>
        <begin position="460"/>
        <end position="470"/>
    </location>
</feature>
<feature type="compositionally biased region" description="Basic residues" evidence="1">
    <location>
        <begin position="249"/>
        <end position="260"/>
    </location>
</feature>
<accession>A0AAV9XF48</accession>
<feature type="region of interest" description="Disordered" evidence="1">
    <location>
        <begin position="244"/>
        <end position="267"/>
    </location>
</feature>
<feature type="region of interest" description="Disordered" evidence="1">
    <location>
        <begin position="672"/>
        <end position="704"/>
    </location>
</feature>
<proteinExistence type="predicted"/>
<feature type="compositionally biased region" description="Polar residues" evidence="1">
    <location>
        <begin position="441"/>
        <end position="450"/>
    </location>
</feature>
<evidence type="ECO:0000313" key="3">
    <source>
        <dbReference type="Proteomes" id="UP001365542"/>
    </source>
</evidence>
<protein>
    <submittedName>
        <fullName evidence="2">Uncharacterized protein</fullName>
    </submittedName>
</protein>
<name>A0AAV9XF48_9PEZI</name>
<dbReference type="Proteomes" id="UP001365542">
    <property type="component" value="Unassembled WGS sequence"/>
</dbReference>
<evidence type="ECO:0000313" key="2">
    <source>
        <dbReference type="EMBL" id="KAK6540729.1"/>
    </source>
</evidence>
<dbReference type="AlphaFoldDB" id="A0AAV9XF48"/>
<feature type="region of interest" description="Disordered" evidence="1">
    <location>
        <begin position="397"/>
        <end position="517"/>
    </location>
</feature>
<reference evidence="2 3" key="1">
    <citation type="submission" date="2019-10" db="EMBL/GenBank/DDBJ databases">
        <authorList>
            <person name="Palmer J.M."/>
        </authorList>
    </citation>
    <scope>NUCLEOTIDE SEQUENCE [LARGE SCALE GENOMIC DNA]</scope>
    <source>
        <strain evidence="2 3">TWF694</strain>
    </source>
</reference>
<evidence type="ECO:0000256" key="1">
    <source>
        <dbReference type="SAM" id="MobiDB-lite"/>
    </source>
</evidence>